<proteinExistence type="predicted"/>
<protein>
    <submittedName>
        <fullName evidence="2">Uncharacterized protein</fullName>
    </submittedName>
</protein>
<evidence type="ECO:0000313" key="2">
    <source>
        <dbReference type="EMBL" id="TNN86298.1"/>
    </source>
</evidence>
<dbReference type="AlphaFoldDB" id="A0A4Z2J9E3"/>
<comment type="caution">
    <text evidence="2">The sequence shown here is derived from an EMBL/GenBank/DDBJ whole genome shotgun (WGS) entry which is preliminary data.</text>
</comment>
<reference evidence="2 3" key="1">
    <citation type="submission" date="2019-03" db="EMBL/GenBank/DDBJ databases">
        <title>First draft genome of Liparis tanakae, snailfish: a comprehensive survey of snailfish specific genes.</title>
        <authorList>
            <person name="Kim W."/>
            <person name="Song I."/>
            <person name="Jeong J.-H."/>
            <person name="Kim D."/>
            <person name="Kim S."/>
            <person name="Ryu S."/>
            <person name="Song J.Y."/>
            <person name="Lee S.K."/>
        </authorList>
    </citation>
    <scope>NUCLEOTIDE SEQUENCE [LARGE SCALE GENOMIC DNA]</scope>
    <source>
        <tissue evidence="2">Muscle</tissue>
    </source>
</reference>
<feature type="compositionally biased region" description="Basic residues" evidence="1">
    <location>
        <begin position="93"/>
        <end position="109"/>
    </location>
</feature>
<evidence type="ECO:0000256" key="1">
    <source>
        <dbReference type="SAM" id="MobiDB-lite"/>
    </source>
</evidence>
<feature type="compositionally biased region" description="Low complexity" evidence="1">
    <location>
        <begin position="17"/>
        <end position="34"/>
    </location>
</feature>
<sequence length="109" mass="12327">MVLPVQVWSKSQPGPFSRGSSSALGPRGLGSLSSGSGGVLFNNKFSSQQKVSSRAKVSEFPSQVRVHRRVHSEEVRSRGEGADEAKMRGRDEKRRRRRRGKEYKRMKRR</sequence>
<feature type="compositionally biased region" description="Polar residues" evidence="1">
    <location>
        <begin position="43"/>
        <end position="52"/>
    </location>
</feature>
<feature type="compositionally biased region" description="Basic and acidic residues" evidence="1">
    <location>
        <begin position="71"/>
        <end position="92"/>
    </location>
</feature>
<gene>
    <name evidence="2" type="ORF">EYF80_003383</name>
</gene>
<accession>A0A4Z2J9E3</accession>
<evidence type="ECO:0000313" key="3">
    <source>
        <dbReference type="Proteomes" id="UP000314294"/>
    </source>
</evidence>
<dbReference type="EMBL" id="SRLO01000016">
    <property type="protein sequence ID" value="TNN86298.1"/>
    <property type="molecule type" value="Genomic_DNA"/>
</dbReference>
<dbReference type="Proteomes" id="UP000314294">
    <property type="component" value="Unassembled WGS sequence"/>
</dbReference>
<keyword evidence="3" id="KW-1185">Reference proteome</keyword>
<name>A0A4Z2J9E3_9TELE</name>
<organism evidence="2 3">
    <name type="scientific">Liparis tanakae</name>
    <name type="common">Tanaka's snailfish</name>
    <dbReference type="NCBI Taxonomy" id="230148"/>
    <lineage>
        <taxon>Eukaryota</taxon>
        <taxon>Metazoa</taxon>
        <taxon>Chordata</taxon>
        <taxon>Craniata</taxon>
        <taxon>Vertebrata</taxon>
        <taxon>Euteleostomi</taxon>
        <taxon>Actinopterygii</taxon>
        <taxon>Neopterygii</taxon>
        <taxon>Teleostei</taxon>
        <taxon>Neoteleostei</taxon>
        <taxon>Acanthomorphata</taxon>
        <taxon>Eupercaria</taxon>
        <taxon>Perciformes</taxon>
        <taxon>Cottioidei</taxon>
        <taxon>Cottales</taxon>
        <taxon>Liparidae</taxon>
        <taxon>Liparis</taxon>
    </lineage>
</organism>
<feature type="region of interest" description="Disordered" evidence="1">
    <location>
        <begin position="1"/>
        <end position="109"/>
    </location>
</feature>